<gene>
    <name evidence="1" type="ORF">GALL_463570</name>
</gene>
<protein>
    <submittedName>
        <fullName evidence="1">Uncharacterized protein</fullName>
    </submittedName>
</protein>
<comment type="caution">
    <text evidence="1">The sequence shown here is derived from an EMBL/GenBank/DDBJ whole genome shotgun (WGS) entry which is preliminary data.</text>
</comment>
<organism evidence="1">
    <name type="scientific">mine drainage metagenome</name>
    <dbReference type="NCBI Taxonomy" id="410659"/>
    <lineage>
        <taxon>unclassified sequences</taxon>
        <taxon>metagenomes</taxon>
        <taxon>ecological metagenomes</taxon>
    </lineage>
</organism>
<sequence length="88" mass="9011">MSLTANIASYSGKITVTLGNSEIGFAQRIGGGKYALHEIAALANAENSSIDGCYKNGQAVAVQSKGRVGVGEQYRAFPSSSKPSTSVA</sequence>
<evidence type="ECO:0000313" key="1">
    <source>
        <dbReference type="EMBL" id="OIQ72023.1"/>
    </source>
</evidence>
<proteinExistence type="predicted"/>
<reference evidence="1" key="1">
    <citation type="submission" date="2016-10" db="EMBL/GenBank/DDBJ databases">
        <title>Sequence of Gallionella enrichment culture.</title>
        <authorList>
            <person name="Poehlein A."/>
            <person name="Muehling M."/>
            <person name="Daniel R."/>
        </authorList>
    </citation>
    <scope>NUCLEOTIDE SEQUENCE</scope>
</reference>
<dbReference type="AlphaFoldDB" id="A0A1J5PW42"/>
<dbReference type="EMBL" id="MLJW01003455">
    <property type="protein sequence ID" value="OIQ72023.1"/>
    <property type="molecule type" value="Genomic_DNA"/>
</dbReference>
<accession>A0A1J5PW42</accession>
<name>A0A1J5PW42_9ZZZZ</name>